<reference evidence="1" key="2">
    <citation type="journal article" date="2015" name="Data Brief">
        <title>Shoot transcriptome of the giant reed, Arundo donax.</title>
        <authorList>
            <person name="Barrero R.A."/>
            <person name="Guerrero F.D."/>
            <person name="Moolhuijzen P."/>
            <person name="Goolsby J.A."/>
            <person name="Tidwell J."/>
            <person name="Bellgard S.E."/>
            <person name="Bellgard M.I."/>
        </authorList>
    </citation>
    <scope>NUCLEOTIDE SEQUENCE</scope>
    <source>
        <tissue evidence="1">Shoot tissue taken approximately 20 cm above the soil surface</tissue>
    </source>
</reference>
<sequence>MTFFMKVQKHKLLEGAIALFISLVKYKIGRKMCPLVGNFQ</sequence>
<dbReference type="AlphaFoldDB" id="A0A0A9BGT1"/>
<evidence type="ECO:0000313" key="1">
    <source>
        <dbReference type="EMBL" id="JAD60445.1"/>
    </source>
</evidence>
<accession>A0A0A9BGT1</accession>
<proteinExistence type="predicted"/>
<dbReference type="EMBL" id="GBRH01237450">
    <property type="protein sequence ID" value="JAD60445.1"/>
    <property type="molecule type" value="Transcribed_RNA"/>
</dbReference>
<organism evidence="1">
    <name type="scientific">Arundo donax</name>
    <name type="common">Giant reed</name>
    <name type="synonym">Donax arundinaceus</name>
    <dbReference type="NCBI Taxonomy" id="35708"/>
    <lineage>
        <taxon>Eukaryota</taxon>
        <taxon>Viridiplantae</taxon>
        <taxon>Streptophyta</taxon>
        <taxon>Embryophyta</taxon>
        <taxon>Tracheophyta</taxon>
        <taxon>Spermatophyta</taxon>
        <taxon>Magnoliopsida</taxon>
        <taxon>Liliopsida</taxon>
        <taxon>Poales</taxon>
        <taxon>Poaceae</taxon>
        <taxon>PACMAD clade</taxon>
        <taxon>Arundinoideae</taxon>
        <taxon>Arundineae</taxon>
        <taxon>Arundo</taxon>
    </lineage>
</organism>
<reference evidence="1" key="1">
    <citation type="submission" date="2014-09" db="EMBL/GenBank/DDBJ databases">
        <authorList>
            <person name="Magalhaes I.L.F."/>
            <person name="Oliveira U."/>
            <person name="Santos F.R."/>
            <person name="Vidigal T.H.D.A."/>
            <person name="Brescovit A.D."/>
            <person name="Santos A.J."/>
        </authorList>
    </citation>
    <scope>NUCLEOTIDE SEQUENCE</scope>
    <source>
        <tissue evidence="1">Shoot tissue taken approximately 20 cm above the soil surface</tissue>
    </source>
</reference>
<name>A0A0A9BGT1_ARUDO</name>
<protein>
    <submittedName>
        <fullName evidence="1">Uncharacterized protein</fullName>
    </submittedName>
</protein>